<dbReference type="OrthoDB" id="9802264at2"/>
<dbReference type="Pfam" id="PF03459">
    <property type="entry name" value="TOBE"/>
    <property type="match status" value="1"/>
</dbReference>
<dbReference type="InterPro" id="IPR017871">
    <property type="entry name" value="ABC_transporter-like_CS"/>
</dbReference>
<protein>
    <submittedName>
        <fullName evidence="12">Molybdenum ABC transporter ATP-binding protein</fullName>
    </submittedName>
</protein>
<keyword evidence="3 9" id="KW-0500">Molybdenum</keyword>
<dbReference type="PROSITE" id="PS50893">
    <property type="entry name" value="ABC_TRANSPORTER_2"/>
    <property type="match status" value="1"/>
</dbReference>
<dbReference type="Gene3D" id="2.40.50.100">
    <property type="match status" value="1"/>
</dbReference>
<evidence type="ECO:0000313" key="12">
    <source>
        <dbReference type="EMBL" id="ANG62380.1"/>
    </source>
</evidence>
<evidence type="ECO:0000259" key="11">
    <source>
        <dbReference type="PROSITE" id="PS51866"/>
    </source>
</evidence>
<dbReference type="InterPro" id="IPR027417">
    <property type="entry name" value="P-loop_NTPase"/>
</dbReference>
<dbReference type="InterPro" id="IPR005116">
    <property type="entry name" value="Transp-assoc_OB_typ1"/>
</dbReference>
<organism evidence="12 13">
    <name type="scientific">Marinobacterium aestuarii</name>
    <dbReference type="NCBI Taxonomy" id="1821621"/>
    <lineage>
        <taxon>Bacteria</taxon>
        <taxon>Pseudomonadati</taxon>
        <taxon>Pseudomonadota</taxon>
        <taxon>Gammaproteobacteria</taxon>
        <taxon>Oceanospirillales</taxon>
        <taxon>Oceanospirillaceae</taxon>
        <taxon>Marinobacterium</taxon>
    </lineage>
</organism>
<reference evidence="13" key="1">
    <citation type="submission" date="2016-05" db="EMBL/GenBank/DDBJ databases">
        <authorList>
            <person name="Baek K."/>
            <person name="Yang S.-J."/>
        </authorList>
    </citation>
    <scope>NUCLEOTIDE SEQUENCE [LARGE SCALE GENOMIC DNA]</scope>
    <source>
        <strain evidence="13">ST58-10</strain>
    </source>
</reference>
<keyword evidence="6 12" id="KW-0067">ATP-binding</keyword>
<keyword evidence="2" id="KW-1003">Cell membrane</keyword>
<dbReference type="InterPro" id="IPR003439">
    <property type="entry name" value="ABC_transporter-like_ATP-bd"/>
</dbReference>
<dbReference type="InterPro" id="IPR011868">
    <property type="entry name" value="ModC_ABC_ATP-bd"/>
</dbReference>
<dbReference type="InterPro" id="IPR003593">
    <property type="entry name" value="AAA+_ATPase"/>
</dbReference>
<evidence type="ECO:0000256" key="2">
    <source>
        <dbReference type="ARBA" id="ARBA00022475"/>
    </source>
</evidence>
<dbReference type="InterPro" id="IPR050334">
    <property type="entry name" value="Molybdenum_import_ModC"/>
</dbReference>
<dbReference type="GO" id="GO:0016887">
    <property type="term" value="F:ATP hydrolysis activity"/>
    <property type="evidence" value="ECO:0007669"/>
    <property type="project" value="InterPro"/>
</dbReference>
<keyword evidence="1" id="KW-0813">Transport</keyword>
<accession>A0A1A9EXA5</accession>
<dbReference type="SMART" id="SM00382">
    <property type="entry name" value="AAA"/>
    <property type="match status" value="1"/>
</dbReference>
<sequence length="365" mass="40576">MLSICIGKRQGDLDLQLDIQLPLQGISAIFGRSGAGKTSLINMLSGLVRPDRGRIALGDEVLFDSRRNIHLRPEQRRIGYVFQDARLFPHYSVEGNLRYGSRKPDPQQFADVIELLGIGPLLQRAPATLSGGERQRVAIGRALLSQPRLLLMDEPLASLDLPRKRELMPYLERLAAEIRLPILYVSHSLDEVLRLADHLVLLDKGRAPLQGPLEEVWGSAQMRPWFAAEEVSSVLNARALSQEPKWQMTQLSLGEGLPLWVRSIEVPAGQQVRLRIRANDISIVRTRAQHSSIRNVLPACIEALQPDASGHQMAVQLRIGSHRLWAHITLWAASELGLSVGDQVFAQIKGISLNQTDWAAHGGRP</sequence>
<evidence type="ECO:0000256" key="5">
    <source>
        <dbReference type="ARBA" id="ARBA00022741"/>
    </source>
</evidence>
<dbReference type="EMBL" id="CP015839">
    <property type="protein sequence ID" value="ANG62380.1"/>
    <property type="molecule type" value="Genomic_DNA"/>
</dbReference>
<dbReference type="GO" id="GO:0016020">
    <property type="term" value="C:membrane"/>
    <property type="evidence" value="ECO:0007669"/>
    <property type="project" value="InterPro"/>
</dbReference>
<evidence type="ECO:0000256" key="7">
    <source>
        <dbReference type="ARBA" id="ARBA00022967"/>
    </source>
</evidence>
<dbReference type="GO" id="GO:0005524">
    <property type="term" value="F:ATP binding"/>
    <property type="evidence" value="ECO:0007669"/>
    <property type="project" value="UniProtKB-KW"/>
</dbReference>
<dbReference type="PANTHER" id="PTHR43514:SF4">
    <property type="entry name" value="ABC TRANSPORTER I FAMILY MEMBER 10"/>
    <property type="match status" value="1"/>
</dbReference>
<evidence type="ECO:0000259" key="10">
    <source>
        <dbReference type="PROSITE" id="PS50893"/>
    </source>
</evidence>
<evidence type="ECO:0000313" key="13">
    <source>
        <dbReference type="Proteomes" id="UP000078070"/>
    </source>
</evidence>
<dbReference type="RefSeq" id="WP_067380286.1">
    <property type="nucleotide sequence ID" value="NZ_CP015839.1"/>
</dbReference>
<dbReference type="NCBIfam" id="NF008355">
    <property type="entry name" value="PRK11144.1"/>
    <property type="match status" value="1"/>
</dbReference>
<dbReference type="Pfam" id="PF00005">
    <property type="entry name" value="ABC_tran"/>
    <property type="match status" value="1"/>
</dbReference>
<dbReference type="PANTHER" id="PTHR43514">
    <property type="entry name" value="ABC TRANSPORTER I FAMILY MEMBER 10"/>
    <property type="match status" value="1"/>
</dbReference>
<dbReference type="InterPro" id="IPR004606">
    <property type="entry name" value="Mop_domain"/>
</dbReference>
<dbReference type="AlphaFoldDB" id="A0A1A9EXA5"/>
<dbReference type="Gene3D" id="3.40.50.300">
    <property type="entry name" value="P-loop containing nucleotide triphosphate hydrolases"/>
    <property type="match status" value="1"/>
</dbReference>
<feature type="domain" description="ABC transporter" evidence="10">
    <location>
        <begin position="1"/>
        <end position="229"/>
    </location>
</feature>
<dbReference type="GO" id="GO:0015098">
    <property type="term" value="F:molybdate ion transmembrane transporter activity"/>
    <property type="evidence" value="ECO:0007669"/>
    <property type="project" value="InterPro"/>
</dbReference>
<evidence type="ECO:0000256" key="9">
    <source>
        <dbReference type="PROSITE-ProRule" id="PRU01213"/>
    </source>
</evidence>
<evidence type="ECO:0000256" key="1">
    <source>
        <dbReference type="ARBA" id="ARBA00022448"/>
    </source>
</evidence>
<proteinExistence type="predicted"/>
<dbReference type="InterPro" id="IPR008995">
    <property type="entry name" value="Mo/tungstate-bd_C_term_dom"/>
</dbReference>
<dbReference type="SUPFAM" id="SSF50331">
    <property type="entry name" value="MOP-like"/>
    <property type="match status" value="1"/>
</dbReference>
<keyword evidence="5" id="KW-0547">Nucleotide-binding</keyword>
<dbReference type="PROSITE" id="PS51866">
    <property type="entry name" value="MOP"/>
    <property type="match status" value="1"/>
</dbReference>
<dbReference type="KEGG" id="mars:A8C75_07675"/>
<dbReference type="GO" id="GO:0140359">
    <property type="term" value="F:ABC-type transporter activity"/>
    <property type="evidence" value="ECO:0007669"/>
    <property type="project" value="InterPro"/>
</dbReference>
<feature type="domain" description="Mop" evidence="11">
    <location>
        <begin position="290"/>
        <end position="357"/>
    </location>
</feature>
<name>A0A1A9EXA5_9GAMM</name>
<keyword evidence="4" id="KW-0997">Cell inner membrane</keyword>
<evidence type="ECO:0000256" key="3">
    <source>
        <dbReference type="ARBA" id="ARBA00022505"/>
    </source>
</evidence>
<dbReference type="NCBIfam" id="TIGR02142">
    <property type="entry name" value="modC_ABC"/>
    <property type="match status" value="1"/>
</dbReference>
<gene>
    <name evidence="12" type="ORF">A8C75_07675</name>
</gene>
<dbReference type="PROSITE" id="PS00211">
    <property type="entry name" value="ABC_TRANSPORTER_1"/>
    <property type="match status" value="1"/>
</dbReference>
<dbReference type="STRING" id="1821621.A8C75_07675"/>
<dbReference type="SUPFAM" id="SSF52540">
    <property type="entry name" value="P-loop containing nucleoside triphosphate hydrolases"/>
    <property type="match status" value="1"/>
</dbReference>
<dbReference type="FunFam" id="3.40.50.300:FF:000634">
    <property type="entry name" value="Molybdenum import ATP-binding protein ModC"/>
    <property type="match status" value="1"/>
</dbReference>
<dbReference type="Proteomes" id="UP000078070">
    <property type="component" value="Chromosome"/>
</dbReference>
<evidence type="ECO:0000256" key="8">
    <source>
        <dbReference type="ARBA" id="ARBA00023136"/>
    </source>
</evidence>
<keyword evidence="8" id="KW-0472">Membrane</keyword>
<evidence type="ECO:0000256" key="4">
    <source>
        <dbReference type="ARBA" id="ARBA00022519"/>
    </source>
</evidence>
<keyword evidence="7" id="KW-1278">Translocase</keyword>
<reference evidence="12 13" key="2">
    <citation type="journal article" date="2018" name="Int. J. Syst. Evol. Microbiol.">
        <title>Marinobacterium aestuarii sp. nov., a benzene-degrading marine bacterium isolated from estuary sediment.</title>
        <authorList>
            <person name="Bae S.S."/>
            <person name="Jung J."/>
            <person name="Chung D."/>
            <person name="Baek K."/>
        </authorList>
    </citation>
    <scope>NUCLEOTIDE SEQUENCE [LARGE SCALE GENOMIC DNA]</scope>
    <source>
        <strain evidence="12 13">ST58-10</strain>
    </source>
</reference>
<keyword evidence="13" id="KW-1185">Reference proteome</keyword>
<evidence type="ECO:0000256" key="6">
    <source>
        <dbReference type="ARBA" id="ARBA00022840"/>
    </source>
</evidence>